<evidence type="ECO:0000313" key="7">
    <source>
        <dbReference type="EMBL" id="GGM85059.1"/>
    </source>
</evidence>
<evidence type="ECO:0000256" key="4">
    <source>
        <dbReference type="PIRSR" id="PIRSR000103-1"/>
    </source>
</evidence>
<dbReference type="SUPFAM" id="SSF51735">
    <property type="entry name" value="NAD(P)-binding Rossmann-fold domains"/>
    <property type="match status" value="1"/>
</dbReference>
<gene>
    <name evidence="7" type="ORF">GCM10007977_103430</name>
</gene>
<dbReference type="Gene3D" id="3.40.50.720">
    <property type="entry name" value="NAD(P)-binding Rossmann-like Domain"/>
    <property type="match status" value="1"/>
</dbReference>
<comment type="similarity">
    <text evidence="1">Belongs to the HIBADH-related family.</text>
</comment>
<dbReference type="InterPro" id="IPR008927">
    <property type="entry name" value="6-PGluconate_DH-like_C_sf"/>
</dbReference>
<dbReference type="InterPro" id="IPR036291">
    <property type="entry name" value="NAD(P)-bd_dom_sf"/>
</dbReference>
<evidence type="ECO:0000313" key="8">
    <source>
        <dbReference type="Proteomes" id="UP000642070"/>
    </source>
</evidence>
<reference evidence="7" key="1">
    <citation type="journal article" date="2014" name="Int. J. Syst. Evol. Microbiol.">
        <title>Complete genome sequence of Corynebacterium casei LMG S-19264T (=DSM 44701T), isolated from a smear-ripened cheese.</title>
        <authorList>
            <consortium name="US DOE Joint Genome Institute (JGI-PGF)"/>
            <person name="Walter F."/>
            <person name="Albersmeier A."/>
            <person name="Kalinowski J."/>
            <person name="Ruckert C."/>
        </authorList>
    </citation>
    <scope>NUCLEOTIDE SEQUENCE</scope>
    <source>
        <strain evidence="7">JCM 19831</strain>
    </source>
</reference>
<dbReference type="RefSeq" id="WP_190257477.1">
    <property type="nucleotide sequence ID" value="NZ_BMPI01000099.1"/>
</dbReference>
<dbReference type="PIRSF" id="PIRSF000103">
    <property type="entry name" value="HIBADH"/>
    <property type="match status" value="1"/>
</dbReference>
<evidence type="ECO:0000256" key="2">
    <source>
        <dbReference type="ARBA" id="ARBA00023002"/>
    </source>
</evidence>
<protein>
    <submittedName>
        <fullName evidence="7">3-hydroxyisobutyrate dehydrogenase</fullName>
    </submittedName>
</protein>
<reference evidence="7" key="2">
    <citation type="submission" date="2020-09" db="EMBL/GenBank/DDBJ databases">
        <authorList>
            <person name="Sun Q."/>
            <person name="Ohkuma M."/>
        </authorList>
    </citation>
    <scope>NUCLEOTIDE SEQUENCE</scope>
    <source>
        <strain evidence="7">JCM 19831</strain>
    </source>
</reference>
<dbReference type="InterPro" id="IPR029154">
    <property type="entry name" value="HIBADH-like_NADP-bd"/>
</dbReference>
<keyword evidence="3" id="KW-0520">NAD</keyword>
<comment type="caution">
    <text evidence="7">The sequence shown here is derived from an EMBL/GenBank/DDBJ whole genome shotgun (WGS) entry which is preliminary data.</text>
</comment>
<dbReference type="PANTHER" id="PTHR43060:SF15">
    <property type="entry name" value="3-HYDROXYISOBUTYRATE DEHYDROGENASE-LIKE 1, MITOCHONDRIAL-RELATED"/>
    <property type="match status" value="1"/>
</dbReference>
<feature type="domain" description="3-hydroxyisobutyrate dehydrogenase-like NAD-binding" evidence="6">
    <location>
        <begin position="165"/>
        <end position="282"/>
    </location>
</feature>
<dbReference type="InterPro" id="IPR015815">
    <property type="entry name" value="HIBADH-related"/>
</dbReference>
<name>A0A917X7E5_9ACTN</name>
<accession>A0A917X7E5</accession>
<dbReference type="Pfam" id="PF14833">
    <property type="entry name" value="NAD_binding_11"/>
    <property type="match status" value="1"/>
</dbReference>
<dbReference type="InterPro" id="IPR006115">
    <property type="entry name" value="6PGDH_NADP-bd"/>
</dbReference>
<sequence>MRIGWIGTGLMGAPMAARLIEAGHQVGVHNRTRAKAEPLLALGAEWAGSVAEAARDRDVVVTMLSYPQDVAAAYEAPDGIVAVAAPGTIAIDMSTSSPGLARRLAEVAAGGPLAAVLDAPVSGGPAGARGGTLSIFVGGDADALARIQPLLAVLGTTVVHHGPAGSGQAAKLVNQALVANVTQGVCEAFAAAEAAGLEPDRVLESLRVGVAGSPLLDFAWTRLAAGDLEPGFKVAHLAKDLRLALDEVGDARELPGTAQVYALCQAVVDALGGDRGTQALITTTRNSRGTQ</sequence>
<evidence type="ECO:0000259" key="6">
    <source>
        <dbReference type="Pfam" id="PF14833"/>
    </source>
</evidence>
<evidence type="ECO:0000259" key="5">
    <source>
        <dbReference type="Pfam" id="PF03446"/>
    </source>
</evidence>
<dbReference type="GO" id="GO:0050661">
    <property type="term" value="F:NADP binding"/>
    <property type="evidence" value="ECO:0007669"/>
    <property type="project" value="InterPro"/>
</dbReference>
<evidence type="ECO:0000256" key="1">
    <source>
        <dbReference type="ARBA" id="ARBA00009080"/>
    </source>
</evidence>
<proteinExistence type="inferred from homology"/>
<feature type="domain" description="6-phosphogluconate dehydrogenase NADP-binding" evidence="5">
    <location>
        <begin position="2"/>
        <end position="162"/>
    </location>
</feature>
<dbReference type="Pfam" id="PF03446">
    <property type="entry name" value="NAD_binding_2"/>
    <property type="match status" value="1"/>
</dbReference>
<dbReference type="Gene3D" id="1.10.1040.10">
    <property type="entry name" value="N-(1-d-carboxylethyl)-l-norvaline Dehydrogenase, domain 2"/>
    <property type="match status" value="1"/>
</dbReference>
<keyword evidence="8" id="KW-1185">Reference proteome</keyword>
<feature type="active site" evidence="4">
    <location>
        <position position="171"/>
    </location>
</feature>
<dbReference type="EMBL" id="BMPI01000099">
    <property type="protein sequence ID" value="GGM85059.1"/>
    <property type="molecule type" value="Genomic_DNA"/>
</dbReference>
<dbReference type="PANTHER" id="PTHR43060">
    <property type="entry name" value="3-HYDROXYISOBUTYRATE DEHYDROGENASE-LIKE 1, MITOCHONDRIAL-RELATED"/>
    <property type="match status" value="1"/>
</dbReference>
<evidence type="ECO:0000256" key="3">
    <source>
        <dbReference type="ARBA" id="ARBA00023027"/>
    </source>
</evidence>
<keyword evidence="2" id="KW-0560">Oxidoreductase</keyword>
<dbReference type="GO" id="GO:0051287">
    <property type="term" value="F:NAD binding"/>
    <property type="evidence" value="ECO:0007669"/>
    <property type="project" value="InterPro"/>
</dbReference>
<dbReference type="Proteomes" id="UP000642070">
    <property type="component" value="Unassembled WGS sequence"/>
</dbReference>
<dbReference type="AlphaFoldDB" id="A0A917X7E5"/>
<dbReference type="InterPro" id="IPR013328">
    <property type="entry name" value="6PGD_dom2"/>
</dbReference>
<organism evidence="7 8">
    <name type="scientific">Dactylosporangium sucinum</name>
    <dbReference type="NCBI Taxonomy" id="1424081"/>
    <lineage>
        <taxon>Bacteria</taxon>
        <taxon>Bacillati</taxon>
        <taxon>Actinomycetota</taxon>
        <taxon>Actinomycetes</taxon>
        <taxon>Micromonosporales</taxon>
        <taxon>Micromonosporaceae</taxon>
        <taxon>Dactylosporangium</taxon>
    </lineage>
</organism>
<dbReference type="SUPFAM" id="SSF48179">
    <property type="entry name" value="6-phosphogluconate dehydrogenase C-terminal domain-like"/>
    <property type="match status" value="1"/>
</dbReference>
<dbReference type="GO" id="GO:0016491">
    <property type="term" value="F:oxidoreductase activity"/>
    <property type="evidence" value="ECO:0007669"/>
    <property type="project" value="UniProtKB-KW"/>
</dbReference>